<reference evidence="2 3" key="1">
    <citation type="journal article" date="2016" name="C (Basel)">
        <title>Selective Growth of and Electricity Production by Marine Exoelectrogenic Bacteria in Self-Aggregated Hydrogel of Microbially Reduced Graphene Oxide.</title>
        <authorList>
            <person name="Yoshida N."/>
            <person name="Goto Y."/>
            <person name="Miyata Y."/>
        </authorList>
    </citation>
    <scope>NUCLEOTIDE SEQUENCE [LARGE SCALE GENOMIC DNA]</scope>
    <source>
        <strain evidence="2 3">NIT-T3</strain>
    </source>
</reference>
<feature type="signal peptide" evidence="1">
    <location>
        <begin position="1"/>
        <end position="24"/>
    </location>
</feature>
<proteinExistence type="predicted"/>
<dbReference type="EMBL" id="AP024355">
    <property type="protein sequence ID" value="BCR03210.1"/>
    <property type="molecule type" value="Genomic_DNA"/>
</dbReference>
<organism evidence="2 3">
    <name type="scientific">Desulfuromonas versatilis</name>
    <dbReference type="NCBI Taxonomy" id="2802975"/>
    <lineage>
        <taxon>Bacteria</taxon>
        <taxon>Pseudomonadati</taxon>
        <taxon>Thermodesulfobacteriota</taxon>
        <taxon>Desulfuromonadia</taxon>
        <taxon>Desulfuromonadales</taxon>
        <taxon>Desulfuromonadaceae</taxon>
        <taxon>Desulfuromonas</taxon>
    </lineage>
</organism>
<feature type="chain" id="PRO_5046923421" description="Lipoprotein" evidence="1">
    <location>
        <begin position="25"/>
        <end position="151"/>
    </location>
</feature>
<gene>
    <name evidence="2" type="ORF">DESUT3_02790</name>
</gene>
<name>A0ABM8HRL7_9BACT</name>
<keyword evidence="3" id="KW-1185">Reference proteome</keyword>
<dbReference type="RefSeq" id="WP_221250693.1">
    <property type="nucleotide sequence ID" value="NZ_AP024355.1"/>
</dbReference>
<dbReference type="Proteomes" id="UP001319827">
    <property type="component" value="Chromosome"/>
</dbReference>
<dbReference type="PROSITE" id="PS51257">
    <property type="entry name" value="PROKAR_LIPOPROTEIN"/>
    <property type="match status" value="1"/>
</dbReference>
<reference evidence="2 3" key="2">
    <citation type="journal article" date="2021" name="Int. J. Syst. Evol. Microbiol.">
        <title>Isolation and Polyphasic Characterization of Desulfuromonas versatilis sp. Nov., an Electrogenic Bacteria Capable of Versatile Metabolism Isolated from a Graphene Oxide-Reducing Enrichment Culture.</title>
        <authorList>
            <person name="Xie L."/>
            <person name="Yoshida N."/>
            <person name="Ishii S."/>
            <person name="Meng L."/>
        </authorList>
    </citation>
    <scope>NUCLEOTIDE SEQUENCE [LARGE SCALE GENOMIC DNA]</scope>
    <source>
        <strain evidence="2 3">NIT-T3</strain>
    </source>
</reference>
<evidence type="ECO:0000256" key="1">
    <source>
        <dbReference type="SAM" id="SignalP"/>
    </source>
</evidence>
<evidence type="ECO:0000313" key="2">
    <source>
        <dbReference type="EMBL" id="BCR03210.1"/>
    </source>
</evidence>
<evidence type="ECO:0008006" key="4">
    <source>
        <dbReference type="Google" id="ProtNLM"/>
    </source>
</evidence>
<protein>
    <recommendedName>
        <fullName evidence="4">Lipoprotein</fullName>
    </recommendedName>
</protein>
<sequence length="151" mass="16639">MKMIRPLLLVCLVALCGCSSHYLAERPLKLAPCSLTTDTRDTSFAALVMALEGKRWTIEGADPEAGLVQAKACRGSYCISVDGSVAENGNVEIKRTPGQYLSRSGGRLLKHWMNHLDKAYKKFSCSPREELETAVKGRRFPPLEKDNPDQG</sequence>
<evidence type="ECO:0000313" key="3">
    <source>
        <dbReference type="Proteomes" id="UP001319827"/>
    </source>
</evidence>
<accession>A0ABM8HRL7</accession>
<keyword evidence="1" id="KW-0732">Signal</keyword>